<dbReference type="Proteomes" id="UP001626536">
    <property type="component" value="Chromosome"/>
</dbReference>
<dbReference type="InterPro" id="IPR004113">
    <property type="entry name" value="FAD-bd_oxidored_4_C"/>
</dbReference>
<protein>
    <submittedName>
        <fullName evidence="6">FAD-linked oxidase C-terminal domain-containing protein</fullName>
    </submittedName>
</protein>
<gene>
    <name evidence="6" type="ORF">RZS28_09970</name>
</gene>
<dbReference type="Gene3D" id="3.30.70.2740">
    <property type="match status" value="1"/>
</dbReference>
<proteinExistence type="predicted"/>
<reference evidence="6 7" key="1">
    <citation type="submission" date="2023-10" db="EMBL/GenBank/DDBJ databases">
        <title>Novel methanotroph of the genus Methylocapsa from a subarctic wetland.</title>
        <authorList>
            <person name="Belova S.E."/>
            <person name="Oshkin I.Y."/>
            <person name="Miroshnikov K."/>
            <person name="Dedysh S.N."/>
        </authorList>
    </citation>
    <scope>NUCLEOTIDE SEQUENCE [LARGE SCALE GENOMIC DNA]</scope>
    <source>
        <strain evidence="6 7">RX1</strain>
    </source>
</reference>
<dbReference type="InterPro" id="IPR016171">
    <property type="entry name" value="Vanillyl_alc_oxidase_C-sub2"/>
</dbReference>
<dbReference type="RefSeq" id="WP_407337619.1">
    <property type="nucleotide sequence ID" value="NZ_CP136862.1"/>
</dbReference>
<keyword evidence="4" id="KW-0560">Oxidoreductase</keyword>
<dbReference type="Pfam" id="PF01565">
    <property type="entry name" value="FAD_binding_4"/>
    <property type="match status" value="1"/>
</dbReference>
<evidence type="ECO:0000256" key="2">
    <source>
        <dbReference type="ARBA" id="ARBA00022630"/>
    </source>
</evidence>
<comment type="cofactor">
    <cofactor evidence="1">
        <name>FAD</name>
        <dbReference type="ChEBI" id="CHEBI:57692"/>
    </cofactor>
</comment>
<evidence type="ECO:0000256" key="4">
    <source>
        <dbReference type="ARBA" id="ARBA00023002"/>
    </source>
</evidence>
<dbReference type="InterPro" id="IPR016164">
    <property type="entry name" value="FAD-linked_Oxase-like_C"/>
</dbReference>
<dbReference type="Gene3D" id="1.10.45.10">
    <property type="entry name" value="Vanillyl-alcohol Oxidase, Chain A, domain 4"/>
    <property type="match status" value="1"/>
</dbReference>
<dbReference type="InterPro" id="IPR016166">
    <property type="entry name" value="FAD-bd_PCMH"/>
</dbReference>
<dbReference type="Gene3D" id="3.30.465.10">
    <property type="match status" value="1"/>
</dbReference>
<dbReference type="InterPro" id="IPR036318">
    <property type="entry name" value="FAD-bd_PCMH-like_sf"/>
</dbReference>
<name>A0ABZ0HLL6_9HYPH</name>
<dbReference type="InterPro" id="IPR016169">
    <property type="entry name" value="FAD-bd_PCMH_sub2"/>
</dbReference>
<dbReference type="Pfam" id="PF02913">
    <property type="entry name" value="FAD-oxidase_C"/>
    <property type="match status" value="1"/>
</dbReference>
<dbReference type="PROSITE" id="PS51387">
    <property type="entry name" value="FAD_PCMH"/>
    <property type="match status" value="1"/>
</dbReference>
<dbReference type="PANTHER" id="PTHR42934:SF1">
    <property type="entry name" value="GLYCOLATE OXIDASE SUBUNIT GLCD"/>
    <property type="match status" value="1"/>
</dbReference>
<dbReference type="SUPFAM" id="SSF55103">
    <property type="entry name" value="FAD-linked oxidases, C-terminal domain"/>
    <property type="match status" value="1"/>
</dbReference>
<keyword evidence="3" id="KW-0274">FAD</keyword>
<dbReference type="PANTHER" id="PTHR42934">
    <property type="entry name" value="GLYCOLATE OXIDASE SUBUNIT GLCD"/>
    <property type="match status" value="1"/>
</dbReference>
<organism evidence="6 7">
    <name type="scientific">Methylocapsa polymorpha</name>
    <dbReference type="NCBI Taxonomy" id="3080828"/>
    <lineage>
        <taxon>Bacteria</taxon>
        <taxon>Pseudomonadati</taxon>
        <taxon>Pseudomonadota</taxon>
        <taxon>Alphaproteobacteria</taxon>
        <taxon>Hyphomicrobiales</taxon>
        <taxon>Beijerinckiaceae</taxon>
        <taxon>Methylocapsa</taxon>
    </lineage>
</organism>
<evidence type="ECO:0000313" key="7">
    <source>
        <dbReference type="Proteomes" id="UP001626536"/>
    </source>
</evidence>
<keyword evidence="2" id="KW-0285">Flavoprotein</keyword>
<dbReference type="SUPFAM" id="SSF56176">
    <property type="entry name" value="FAD-binding/transporter-associated domain-like"/>
    <property type="match status" value="1"/>
</dbReference>
<accession>A0ABZ0HLL6</accession>
<evidence type="ECO:0000259" key="5">
    <source>
        <dbReference type="PROSITE" id="PS51387"/>
    </source>
</evidence>
<dbReference type="EMBL" id="CP136862">
    <property type="protein sequence ID" value="WOJ88179.1"/>
    <property type="molecule type" value="Genomic_DNA"/>
</dbReference>
<feature type="domain" description="FAD-binding PCMH-type" evidence="5">
    <location>
        <begin position="48"/>
        <end position="226"/>
    </location>
</feature>
<sequence length="495" mass="53244">MKPMDLDRDSLTRRSEIVAALREIVPGEGVVATEISRRAYESDALTAYRALPMVVVLPETVAQVQAVLAYCHKYNVKVVARGAGTSLSGGSLPLEDGVLLSMMKFNRVKEIDFDNRAAVVEPGVANLAITRAVEHRGFYYAPDPSSQIACSIGGNVAENSGGVHCLKYGLTTNNVLGVEIVLITGEVVRLGGKHLDQAGYDLLGLVIGSEGMLGVVTEVTVRLLRAPETARALLIAFESCEAAGGCVADVIGAGIIPGGMEMMDRAAIAAVEEFVHAGYPVDAEALLIIELDGPPVEVDHLVGLVEAIARKRGATHCRISSSDAERLAFWAGRKAAFPAVGRLSPDYFCMDGTIPRKELPNVLAGMGELSQRHGLRVVNVFHAGDGNLHPLILYDANKPGELLRAEEFGADILRLCVKVGGVLTGEHGVGIEKRDLMPEMFNEIDLKQQIRVKCAFDEKHLLNPGKVFPVLHRCAELGRMHVHEGKLAFPDIPRF</sequence>
<evidence type="ECO:0000313" key="6">
    <source>
        <dbReference type="EMBL" id="WOJ88179.1"/>
    </source>
</evidence>
<evidence type="ECO:0000256" key="3">
    <source>
        <dbReference type="ARBA" id="ARBA00022827"/>
    </source>
</evidence>
<dbReference type="InterPro" id="IPR051914">
    <property type="entry name" value="FAD-linked_OxidoTrans_Type4"/>
</dbReference>
<evidence type="ECO:0000256" key="1">
    <source>
        <dbReference type="ARBA" id="ARBA00001974"/>
    </source>
</evidence>
<keyword evidence="7" id="KW-1185">Reference proteome</keyword>
<dbReference type="InterPro" id="IPR006094">
    <property type="entry name" value="Oxid_FAD_bind_N"/>
</dbReference>